<dbReference type="Proteomes" id="UP000605201">
    <property type="component" value="Unassembled WGS sequence"/>
</dbReference>
<dbReference type="AlphaFoldDB" id="A0A8J6P186"/>
<gene>
    <name evidence="2" type="ORF">H8D96_08290</name>
</gene>
<evidence type="ECO:0000313" key="3">
    <source>
        <dbReference type="Proteomes" id="UP000605201"/>
    </source>
</evidence>
<dbReference type="Pfam" id="PF01323">
    <property type="entry name" value="DSBA"/>
    <property type="match status" value="1"/>
</dbReference>
<accession>A0A8J6P186</accession>
<dbReference type="Gene3D" id="3.40.30.10">
    <property type="entry name" value="Glutaredoxin"/>
    <property type="match status" value="1"/>
</dbReference>
<dbReference type="GO" id="GO:0016491">
    <property type="term" value="F:oxidoreductase activity"/>
    <property type="evidence" value="ECO:0007669"/>
    <property type="project" value="InterPro"/>
</dbReference>
<dbReference type="PANTHER" id="PTHR13887:SF41">
    <property type="entry name" value="THIOREDOXIN SUPERFAMILY PROTEIN"/>
    <property type="match status" value="1"/>
</dbReference>
<feature type="domain" description="DSBA-like thioredoxin" evidence="1">
    <location>
        <begin position="5"/>
        <end position="177"/>
    </location>
</feature>
<dbReference type="SUPFAM" id="SSF52833">
    <property type="entry name" value="Thioredoxin-like"/>
    <property type="match status" value="1"/>
</dbReference>
<dbReference type="PANTHER" id="PTHR13887">
    <property type="entry name" value="GLUTATHIONE S-TRANSFERASE KAPPA"/>
    <property type="match status" value="1"/>
</dbReference>
<evidence type="ECO:0000313" key="2">
    <source>
        <dbReference type="EMBL" id="MBC8431906.1"/>
    </source>
</evidence>
<evidence type="ECO:0000259" key="1">
    <source>
        <dbReference type="Pfam" id="PF01323"/>
    </source>
</evidence>
<protein>
    <submittedName>
        <fullName evidence="2">DsbA family protein</fullName>
    </submittedName>
</protein>
<dbReference type="InterPro" id="IPR001853">
    <property type="entry name" value="DSBA-like_thioredoxin_dom"/>
</dbReference>
<organism evidence="2 3">
    <name type="scientific">Candidatus Desulfatibia vada</name>
    <dbReference type="NCBI Taxonomy" id="2841696"/>
    <lineage>
        <taxon>Bacteria</taxon>
        <taxon>Pseudomonadati</taxon>
        <taxon>Thermodesulfobacteriota</taxon>
        <taxon>Desulfobacteria</taxon>
        <taxon>Desulfobacterales</taxon>
        <taxon>Desulfobacterales incertae sedis</taxon>
        <taxon>Candidatus Desulfatibia</taxon>
    </lineage>
</organism>
<name>A0A8J6P186_9BACT</name>
<sequence>MTGSIEQLQHEFEIDIRWTAFPLHPDTPEKGLTLEDLFAGRNVDIPQMLAHLKNVAGDLGLPFGDREMTYNSRLAQELGKWAESKGAGDAFHHAVFRAYFVEGENIAELPVLVRTAESVNLSGEDALAILQDRTYKDAVDSDWQRSYELQVTAVPTFACNHQTLVGAQPYQALEKLLLANNVKRRNPLR</sequence>
<dbReference type="EMBL" id="JACNIG010000191">
    <property type="protein sequence ID" value="MBC8431906.1"/>
    <property type="molecule type" value="Genomic_DNA"/>
</dbReference>
<reference evidence="2 3" key="1">
    <citation type="submission" date="2020-08" db="EMBL/GenBank/DDBJ databases">
        <title>Bridging the membrane lipid divide: bacteria of the FCB group superphylum have the potential to synthesize archaeal ether lipids.</title>
        <authorList>
            <person name="Villanueva L."/>
            <person name="Von Meijenfeldt F.A.B."/>
            <person name="Westbye A.B."/>
            <person name="Yadav S."/>
            <person name="Hopmans E.C."/>
            <person name="Dutilh B.E."/>
            <person name="Sinninghe Damste J.S."/>
        </authorList>
    </citation>
    <scope>NUCLEOTIDE SEQUENCE [LARGE SCALE GENOMIC DNA]</scope>
    <source>
        <strain evidence="2">NIOZ-UU17</strain>
    </source>
</reference>
<dbReference type="InterPro" id="IPR036249">
    <property type="entry name" value="Thioredoxin-like_sf"/>
</dbReference>
<comment type="caution">
    <text evidence="2">The sequence shown here is derived from an EMBL/GenBank/DDBJ whole genome shotgun (WGS) entry which is preliminary data.</text>
</comment>
<proteinExistence type="predicted"/>